<feature type="domain" description="Rubredoxin-like" evidence="4">
    <location>
        <begin position="151"/>
        <end position="184"/>
    </location>
</feature>
<dbReference type="Gene3D" id="1.20.1260.10">
    <property type="match status" value="1"/>
</dbReference>
<dbReference type="PROSITE" id="PS50905">
    <property type="entry name" value="FERRITIN_LIKE"/>
    <property type="match status" value="1"/>
</dbReference>
<comment type="cofactor">
    <cofactor evidence="1">
        <name>Fe(3+)</name>
        <dbReference type="ChEBI" id="CHEBI:29034"/>
    </cofactor>
</comment>
<feature type="domain" description="Ferritin-like diiron" evidence="5">
    <location>
        <begin position="2"/>
        <end position="146"/>
    </location>
</feature>
<dbReference type="InterPro" id="IPR009040">
    <property type="entry name" value="Ferritin-like_diiron"/>
</dbReference>
<evidence type="ECO:0000259" key="5">
    <source>
        <dbReference type="PROSITE" id="PS50905"/>
    </source>
</evidence>
<dbReference type="Pfam" id="PF21349">
    <property type="entry name" value="RUBY_RBDX"/>
    <property type="match status" value="1"/>
</dbReference>
<name>A0A7G9WBY3_ALKCA</name>
<dbReference type="GO" id="GO:0005506">
    <property type="term" value="F:iron ion binding"/>
    <property type="evidence" value="ECO:0007669"/>
    <property type="project" value="InterPro"/>
</dbReference>
<protein>
    <submittedName>
        <fullName evidence="6">Rubrerythrin family protein</fullName>
    </submittedName>
</protein>
<dbReference type="SUPFAM" id="SSF47240">
    <property type="entry name" value="Ferritin-like"/>
    <property type="match status" value="1"/>
</dbReference>
<dbReference type="SUPFAM" id="SSF57802">
    <property type="entry name" value="Rubredoxin-like"/>
    <property type="match status" value="1"/>
</dbReference>
<keyword evidence="2" id="KW-0813">Transport</keyword>
<dbReference type="RefSeq" id="WP_213166589.1">
    <property type="nucleotide sequence ID" value="NZ_CP058559.1"/>
</dbReference>
<accession>A0A7G9WBY3</accession>
<dbReference type="GO" id="GO:0016491">
    <property type="term" value="F:oxidoreductase activity"/>
    <property type="evidence" value="ECO:0007669"/>
    <property type="project" value="InterPro"/>
</dbReference>
<dbReference type="CDD" id="cd00729">
    <property type="entry name" value="rubredoxin_SM"/>
    <property type="match status" value="1"/>
</dbReference>
<dbReference type="InterPro" id="IPR024934">
    <property type="entry name" value="Rubredoxin-like_dom"/>
</dbReference>
<dbReference type="KEGG" id="acae:HYG86_16140"/>
<evidence type="ECO:0000259" key="4">
    <source>
        <dbReference type="PROSITE" id="PS50903"/>
    </source>
</evidence>
<organism evidence="6 7">
    <name type="scientific">Alkalicella caledoniensis</name>
    <dbReference type="NCBI Taxonomy" id="2731377"/>
    <lineage>
        <taxon>Bacteria</taxon>
        <taxon>Bacillati</taxon>
        <taxon>Bacillota</taxon>
        <taxon>Clostridia</taxon>
        <taxon>Eubacteriales</taxon>
        <taxon>Proteinivoracaceae</taxon>
        <taxon>Alkalicella</taxon>
    </lineage>
</organism>
<dbReference type="EMBL" id="CP058559">
    <property type="protein sequence ID" value="QNO16195.1"/>
    <property type="molecule type" value="Genomic_DNA"/>
</dbReference>
<dbReference type="Proteomes" id="UP000516160">
    <property type="component" value="Chromosome"/>
</dbReference>
<dbReference type="InterPro" id="IPR012347">
    <property type="entry name" value="Ferritin-like"/>
</dbReference>
<dbReference type="CDD" id="cd01041">
    <property type="entry name" value="Rubrerythrin"/>
    <property type="match status" value="1"/>
</dbReference>
<dbReference type="PANTHER" id="PTHR33746">
    <property type="entry name" value="RUBRERYTHRIN"/>
    <property type="match status" value="1"/>
</dbReference>
<proteinExistence type="predicted"/>
<evidence type="ECO:0000256" key="3">
    <source>
        <dbReference type="ARBA" id="ARBA00022982"/>
    </source>
</evidence>
<evidence type="ECO:0000256" key="1">
    <source>
        <dbReference type="ARBA" id="ARBA00001965"/>
    </source>
</evidence>
<reference evidence="6 7" key="1">
    <citation type="submission" date="2020-07" db="EMBL/GenBank/DDBJ databases">
        <title>Alkalicella. sp. LB2 genome.</title>
        <authorList>
            <person name="Postec A."/>
            <person name="Quemeneur M."/>
        </authorList>
    </citation>
    <scope>NUCLEOTIDE SEQUENCE [LARGE SCALE GENOMIC DNA]</scope>
    <source>
        <strain evidence="6 7">LB2</strain>
    </source>
</reference>
<evidence type="ECO:0000313" key="7">
    <source>
        <dbReference type="Proteomes" id="UP000516160"/>
    </source>
</evidence>
<dbReference type="PROSITE" id="PS50903">
    <property type="entry name" value="RUBREDOXIN_LIKE"/>
    <property type="match status" value="1"/>
</dbReference>
<evidence type="ECO:0000313" key="6">
    <source>
        <dbReference type="EMBL" id="QNO16195.1"/>
    </source>
</evidence>
<dbReference type="PANTHER" id="PTHR33746:SF4">
    <property type="entry name" value="RUBRERYTHRIN"/>
    <property type="match status" value="1"/>
</dbReference>
<dbReference type="InterPro" id="IPR009078">
    <property type="entry name" value="Ferritin-like_SF"/>
</dbReference>
<dbReference type="Gene3D" id="2.20.28.10">
    <property type="match status" value="1"/>
</dbReference>
<keyword evidence="3" id="KW-0249">Electron transport</keyword>
<dbReference type="InterPro" id="IPR003251">
    <property type="entry name" value="Rr_diiron-bd_dom"/>
</dbReference>
<gene>
    <name evidence="6" type="ORF">HYG86_16140</name>
</gene>
<evidence type="ECO:0000256" key="2">
    <source>
        <dbReference type="ARBA" id="ARBA00022448"/>
    </source>
</evidence>
<dbReference type="Pfam" id="PF02915">
    <property type="entry name" value="Rubrerythrin"/>
    <property type="match status" value="1"/>
</dbReference>
<keyword evidence="7" id="KW-1185">Reference proteome</keyword>
<dbReference type="InterPro" id="IPR052753">
    <property type="entry name" value="Rbr2/Nigerythrin"/>
</dbReference>
<sequence>MVKDDNMTAANLRSAFGGESQAYMRYSYWGKVAEKDGFKNVGNLFEAVAYAEKVHAQNHFKVHENIHGDQLVPSMAGFGVGSTSENLEAAREGELFEVDQMYASYIAVAELQEEKDAKRTFHWAREVEKVHAELFEAAKKDVDSGKDYTPSSVYVCEVCGHTHPNDAPDKCPVCGAPKQKYTEFAS</sequence>
<dbReference type="InterPro" id="IPR048574">
    <property type="entry name" value="RUBY_RBDX"/>
</dbReference>
<dbReference type="AlphaFoldDB" id="A0A7G9WBY3"/>